<accession>A0A3S5BKX1</accession>
<evidence type="ECO:0000256" key="1">
    <source>
        <dbReference type="SAM" id="MobiDB-lite"/>
    </source>
</evidence>
<feature type="compositionally biased region" description="Polar residues" evidence="1">
    <location>
        <begin position="167"/>
        <end position="179"/>
    </location>
</feature>
<sequence>MHTERRTNFRFLAAHSDFYTTVCDYWLLQTALHTLQLMHTGKPSCGTCNVSDQSCVCVRVVSNPTVPAKTNDPIGTSTSPHGAPECLPLVSANLNFLGHHHRRHQHQFSPRSGYRESLLPPPLIIATVQRLSISRGSHAGTVFRSPVPWPRPLSVVIISLFSPTSGPTLPTAEQNGSSISPPPPPPPLLYHVLTRRMH</sequence>
<name>A0A3S5BKX1_9PLAT</name>
<gene>
    <name evidence="2" type="ORF">PXEA_LOCUS21630</name>
</gene>
<organism evidence="2 3">
    <name type="scientific">Protopolystoma xenopodis</name>
    <dbReference type="NCBI Taxonomy" id="117903"/>
    <lineage>
        <taxon>Eukaryota</taxon>
        <taxon>Metazoa</taxon>
        <taxon>Spiralia</taxon>
        <taxon>Lophotrochozoa</taxon>
        <taxon>Platyhelminthes</taxon>
        <taxon>Monogenea</taxon>
        <taxon>Polyopisthocotylea</taxon>
        <taxon>Polystomatidea</taxon>
        <taxon>Polystomatidae</taxon>
        <taxon>Protopolystoma</taxon>
    </lineage>
</organism>
<comment type="caution">
    <text evidence="2">The sequence shown here is derived from an EMBL/GenBank/DDBJ whole genome shotgun (WGS) entry which is preliminary data.</text>
</comment>
<protein>
    <submittedName>
        <fullName evidence="2">Uncharacterized protein</fullName>
    </submittedName>
</protein>
<reference evidence="2" key="1">
    <citation type="submission" date="2018-11" db="EMBL/GenBank/DDBJ databases">
        <authorList>
            <consortium name="Pathogen Informatics"/>
        </authorList>
    </citation>
    <scope>NUCLEOTIDE SEQUENCE</scope>
</reference>
<feature type="region of interest" description="Disordered" evidence="1">
    <location>
        <begin position="167"/>
        <end position="186"/>
    </location>
</feature>
<evidence type="ECO:0000313" key="2">
    <source>
        <dbReference type="EMBL" id="VEL28190.1"/>
    </source>
</evidence>
<dbReference type="AlphaFoldDB" id="A0A3S5BKX1"/>
<proteinExistence type="predicted"/>
<dbReference type="EMBL" id="CAAALY010093057">
    <property type="protein sequence ID" value="VEL28190.1"/>
    <property type="molecule type" value="Genomic_DNA"/>
</dbReference>
<dbReference type="Proteomes" id="UP000784294">
    <property type="component" value="Unassembled WGS sequence"/>
</dbReference>
<evidence type="ECO:0000313" key="3">
    <source>
        <dbReference type="Proteomes" id="UP000784294"/>
    </source>
</evidence>
<keyword evidence="3" id="KW-1185">Reference proteome</keyword>